<gene>
    <name evidence="1" type="ORF">O6H91_07G034900</name>
</gene>
<accession>A0ACC2D407</accession>
<name>A0ACC2D407_DIPCM</name>
<evidence type="ECO:0000313" key="2">
    <source>
        <dbReference type="Proteomes" id="UP001162992"/>
    </source>
</evidence>
<organism evidence="1 2">
    <name type="scientific">Diphasiastrum complanatum</name>
    <name type="common">Issler's clubmoss</name>
    <name type="synonym">Lycopodium complanatum</name>
    <dbReference type="NCBI Taxonomy" id="34168"/>
    <lineage>
        <taxon>Eukaryota</taxon>
        <taxon>Viridiplantae</taxon>
        <taxon>Streptophyta</taxon>
        <taxon>Embryophyta</taxon>
        <taxon>Tracheophyta</taxon>
        <taxon>Lycopodiopsida</taxon>
        <taxon>Lycopodiales</taxon>
        <taxon>Lycopodiaceae</taxon>
        <taxon>Lycopodioideae</taxon>
        <taxon>Diphasiastrum</taxon>
    </lineage>
</organism>
<sequence>MAETRGKARMDAAAHHGNKKQKIETVSARNLAKAEAAMHEDVESFEDFLKLMENSLSLDEAQAMLDLNEQDSKYGTDDEIFRRCADQMFYGPMDRCVLCGGGMEFNGSEFRCLGFFSEWTKCDYTTKEDRTKQEEWKIPEGTKNNFLKQWKKNQERRRRPKRNVPAEQKFFDGMRIALQGRLTRTQPEYKREIEKYGGKIVSNLKEGVTCVVIPDDELSLGGSSKLLEAMEKNVRVVKEAWLRECLAKKQRLPFDDYDVSTVLPGESAVEDTEDMLMAEIKLAGKRDVHKDSRLKAGAHIYERDGIIYNCAFAVCDFFASLNHYAILQLIELDDGTIYIYHKRGRGGDRLDVHERLEEQQSVEQGIEEFSNIFEDLTGNEFEPWERHKAFSKKRLKFFPIDMNIGYDACAGALHFRQVAVCAAHTKLDPHVAEVCKLIFSQESYRFALSEYGHLIPDLPLGNLTEFHIHRCEEILHGFAKYLKESKDEGIKRDITCVDKSNRWYSLLYSIRPLVFTDIVELAELAAPALECVRDISIASQLIGNMTEETSLDDPFDDRYSKLNHKFRVIDKKSPDYDMVQNYLQKTYEPVQFEDASYSVTIQHVYEVDCPDLTPEDKRSKKILLWCGVRTACLVRCLHKGLLPAIFEAPAPGYLFGRGIYCSDASSEAAQYGFTSIDKPDGFLMLAVVSLGDRVLELTKPKKDVSEYEKERVDIKALGKRKPDESEFTTWRDNIIVPCGSLTDSGVKDPFLDNNEYVVYDPRQVKLTYLVSVRYDEIGV</sequence>
<evidence type="ECO:0000313" key="1">
    <source>
        <dbReference type="EMBL" id="KAJ7548965.1"/>
    </source>
</evidence>
<proteinExistence type="predicted"/>
<dbReference type="Proteomes" id="UP001162992">
    <property type="component" value="Chromosome 7"/>
</dbReference>
<comment type="caution">
    <text evidence="1">The sequence shown here is derived from an EMBL/GenBank/DDBJ whole genome shotgun (WGS) entry which is preliminary data.</text>
</comment>
<keyword evidence="2" id="KW-1185">Reference proteome</keyword>
<dbReference type="EMBL" id="CM055098">
    <property type="protein sequence ID" value="KAJ7548965.1"/>
    <property type="molecule type" value="Genomic_DNA"/>
</dbReference>
<protein>
    <submittedName>
        <fullName evidence="1">Uncharacterized protein</fullName>
    </submittedName>
</protein>
<reference evidence="2" key="1">
    <citation type="journal article" date="2024" name="Proc. Natl. Acad. Sci. U.S.A.">
        <title>Extraordinary preservation of gene collinearity over three hundred million years revealed in homosporous lycophytes.</title>
        <authorList>
            <person name="Li C."/>
            <person name="Wickell D."/>
            <person name="Kuo L.Y."/>
            <person name="Chen X."/>
            <person name="Nie B."/>
            <person name="Liao X."/>
            <person name="Peng D."/>
            <person name="Ji J."/>
            <person name="Jenkins J."/>
            <person name="Williams M."/>
            <person name="Shu S."/>
            <person name="Plott C."/>
            <person name="Barry K."/>
            <person name="Rajasekar S."/>
            <person name="Grimwood J."/>
            <person name="Han X."/>
            <person name="Sun S."/>
            <person name="Hou Z."/>
            <person name="He W."/>
            <person name="Dai G."/>
            <person name="Sun C."/>
            <person name="Schmutz J."/>
            <person name="Leebens-Mack J.H."/>
            <person name="Li F.W."/>
            <person name="Wang L."/>
        </authorList>
    </citation>
    <scope>NUCLEOTIDE SEQUENCE [LARGE SCALE GENOMIC DNA]</scope>
    <source>
        <strain evidence="2">cv. PW_Plant_1</strain>
    </source>
</reference>